<proteinExistence type="predicted"/>
<accession>A0A0B6Z5M9</accession>
<protein>
    <submittedName>
        <fullName evidence="1">Uncharacterized protein</fullName>
    </submittedName>
</protein>
<dbReference type="SUPFAM" id="SSF69322">
    <property type="entry name" value="Tricorn protease domain 2"/>
    <property type="match status" value="1"/>
</dbReference>
<dbReference type="AlphaFoldDB" id="A0A0B6Z5M9"/>
<sequence>GLITSMLVSRSRDQVITRMEKSKDIQVWNVSDGVQRVSAPARLTDAVTEFQLTSDNSIAFVKCLKCHDIGVIDMRNGNLLQLLTYDAVVQDFAVSPDGNWVLVSGSPRLHGTAFKLWNLNEGRVVLETGDVDGYCVGMHFLPAIIMVSQKDRSLRAPYSVSIIQFTNVEFHEHVTTETSVENIKQKPFVTYSDLYLIISSALNSDVGGGYSQPCLHIFQIDNEMRMSTWDARNMNFQEHLLDILEVRPCRQQNDNIIAAVFSCIDHRQETSEKTNFDSN</sequence>
<feature type="non-terminal residue" evidence="1">
    <location>
        <position position="279"/>
    </location>
</feature>
<dbReference type="Gene3D" id="2.130.10.10">
    <property type="entry name" value="YVTN repeat-like/Quinoprotein amine dehydrogenase"/>
    <property type="match status" value="1"/>
</dbReference>
<feature type="non-terminal residue" evidence="1">
    <location>
        <position position="1"/>
    </location>
</feature>
<gene>
    <name evidence="1" type="primary">ORF49135</name>
</gene>
<name>A0A0B6Z5M9_9EUPU</name>
<dbReference type="InterPro" id="IPR015943">
    <property type="entry name" value="WD40/YVTN_repeat-like_dom_sf"/>
</dbReference>
<reference evidence="1" key="1">
    <citation type="submission" date="2014-12" db="EMBL/GenBank/DDBJ databases">
        <title>Insight into the proteome of Arion vulgaris.</title>
        <authorList>
            <person name="Aradska J."/>
            <person name="Bulat T."/>
            <person name="Smidak R."/>
            <person name="Sarate P."/>
            <person name="Gangsoo J."/>
            <person name="Sialana F."/>
            <person name="Bilban M."/>
            <person name="Lubec G."/>
        </authorList>
    </citation>
    <scope>NUCLEOTIDE SEQUENCE</scope>
    <source>
        <tissue evidence="1">Skin</tissue>
    </source>
</reference>
<evidence type="ECO:0000313" key="1">
    <source>
        <dbReference type="EMBL" id="CEK63687.1"/>
    </source>
</evidence>
<organism evidence="1">
    <name type="scientific">Arion vulgaris</name>
    <dbReference type="NCBI Taxonomy" id="1028688"/>
    <lineage>
        <taxon>Eukaryota</taxon>
        <taxon>Metazoa</taxon>
        <taxon>Spiralia</taxon>
        <taxon>Lophotrochozoa</taxon>
        <taxon>Mollusca</taxon>
        <taxon>Gastropoda</taxon>
        <taxon>Heterobranchia</taxon>
        <taxon>Euthyneura</taxon>
        <taxon>Panpulmonata</taxon>
        <taxon>Eupulmonata</taxon>
        <taxon>Stylommatophora</taxon>
        <taxon>Helicina</taxon>
        <taxon>Arionoidea</taxon>
        <taxon>Arionidae</taxon>
        <taxon>Arion</taxon>
    </lineage>
</organism>
<dbReference type="EMBL" id="HACG01016822">
    <property type="protein sequence ID" value="CEK63687.1"/>
    <property type="molecule type" value="Transcribed_RNA"/>
</dbReference>